<reference evidence="1" key="1">
    <citation type="submission" date="2020-03" db="EMBL/GenBank/DDBJ databases">
        <authorList>
            <person name="Zhang R."/>
        </authorList>
    </citation>
    <scope>NUCLEOTIDE SEQUENCE</scope>
</reference>
<protein>
    <submittedName>
        <fullName evidence="1">Uncharacterized protein</fullName>
    </submittedName>
</protein>
<organism evidence="1">
    <name type="scientific">Populus davidiana</name>
    <dbReference type="NCBI Taxonomy" id="266767"/>
    <lineage>
        <taxon>Eukaryota</taxon>
        <taxon>Viridiplantae</taxon>
        <taxon>Streptophyta</taxon>
        <taxon>Embryophyta</taxon>
        <taxon>Tracheophyta</taxon>
        <taxon>Spermatophyta</taxon>
        <taxon>Magnoliopsida</taxon>
        <taxon>eudicotyledons</taxon>
        <taxon>Gunneridae</taxon>
        <taxon>Pentapetalae</taxon>
        <taxon>rosids</taxon>
        <taxon>fabids</taxon>
        <taxon>Malpighiales</taxon>
        <taxon>Salicaceae</taxon>
        <taxon>Saliceae</taxon>
        <taxon>Populus</taxon>
    </lineage>
</organism>
<name>A0A6M2E6F5_9ROSI</name>
<dbReference type="EMBL" id="GILB01000249">
    <property type="protein sequence ID" value="NUU80582.1"/>
    <property type="molecule type" value="Transcribed_RNA"/>
</dbReference>
<proteinExistence type="predicted"/>
<sequence>MAVNLVNHIGFRAHGAIFCSIAVTNVSNAWFNLPIIHFTEVDIIRVGGLMCQFLYIRNRISFACHMPLQCCLFPISLPDPMCMVTELGNQTLSRQVGFRPISVNY</sequence>
<accession>A0A6M2E6F5</accession>
<dbReference type="AlphaFoldDB" id="A0A6M2E6F5"/>
<evidence type="ECO:0000313" key="1">
    <source>
        <dbReference type="EMBL" id="NUU80582.1"/>
    </source>
</evidence>